<dbReference type="PROSITE" id="PS00369">
    <property type="entry name" value="PTS_HPR_HIS"/>
    <property type="match status" value="1"/>
</dbReference>
<dbReference type="CDD" id="cd00367">
    <property type="entry name" value="PTS-HPr_like"/>
    <property type="match status" value="1"/>
</dbReference>
<dbReference type="PANTHER" id="PTHR33705">
    <property type="entry name" value="PHOSPHOCARRIER PROTEIN HPR"/>
    <property type="match status" value="1"/>
</dbReference>
<dbReference type="InterPro" id="IPR000032">
    <property type="entry name" value="HPr-like"/>
</dbReference>
<keyword evidence="5" id="KW-0598">Phosphotransferase system</keyword>
<gene>
    <name evidence="7" type="ORF">JOC47_002829</name>
</gene>
<keyword evidence="8" id="KW-1185">Reference proteome</keyword>
<comment type="function">
    <text evidence="1">General (non sugar-specific) component of the phosphoenolpyruvate-dependent sugar phosphotransferase system (sugar PTS). This major carbohydrate active-transport system catalyzes the phosphorylation of incoming sugar substrates concomitantly with their translocation across the cell membrane. The phosphoryl group from phosphoenolpyruvate (PEP) is transferred to the phosphoryl carrier protein HPr by enzyme I. Phospho-HPr then transfers it to the PTS EIIA domain.</text>
</comment>
<dbReference type="RefSeq" id="WP_204702890.1">
    <property type="nucleotide sequence ID" value="NZ_JAFBDQ010000021.1"/>
</dbReference>
<dbReference type="AlphaFoldDB" id="A0A939BN15"/>
<dbReference type="PROSITE" id="PS51350">
    <property type="entry name" value="PTS_HPR_DOM"/>
    <property type="match status" value="1"/>
</dbReference>
<evidence type="ECO:0000256" key="1">
    <source>
        <dbReference type="ARBA" id="ARBA00003681"/>
    </source>
</evidence>
<keyword evidence="4" id="KW-0963">Cytoplasm</keyword>
<dbReference type="PANTHER" id="PTHR33705:SF2">
    <property type="entry name" value="PHOSPHOCARRIER PROTEIN NPR"/>
    <property type="match status" value="1"/>
</dbReference>
<evidence type="ECO:0000256" key="5">
    <source>
        <dbReference type="ARBA" id="ARBA00022683"/>
    </source>
</evidence>
<evidence type="ECO:0000313" key="7">
    <source>
        <dbReference type="EMBL" id="MBM7557960.1"/>
    </source>
</evidence>
<dbReference type="Gene3D" id="3.30.1340.10">
    <property type="entry name" value="HPr-like"/>
    <property type="match status" value="1"/>
</dbReference>
<comment type="subcellular location">
    <subcellularLocation>
        <location evidence="2">Cytoplasm</location>
    </subcellularLocation>
</comment>
<dbReference type="Pfam" id="PF00381">
    <property type="entry name" value="PTS-HPr"/>
    <property type="match status" value="1"/>
</dbReference>
<name>A0A939BN15_9FIRM</name>
<evidence type="ECO:0000256" key="4">
    <source>
        <dbReference type="ARBA" id="ARBA00022490"/>
    </source>
</evidence>
<proteinExistence type="predicted"/>
<dbReference type="SUPFAM" id="SSF55594">
    <property type="entry name" value="HPr-like"/>
    <property type="match status" value="1"/>
</dbReference>
<sequence length="87" mass="9384">MEKKVMIQNETGIHARPASMLVEEASNYDSDVELLKDGQAVNAKSIMGIMSLGIKQSTEVTVRAEGADAEEAVDAIVELIQSGFDEE</sequence>
<dbReference type="Proteomes" id="UP000774000">
    <property type="component" value="Unassembled WGS sequence"/>
</dbReference>
<dbReference type="NCBIfam" id="TIGR01003">
    <property type="entry name" value="PTS_HPr_family"/>
    <property type="match status" value="1"/>
</dbReference>
<dbReference type="GO" id="GO:0005737">
    <property type="term" value="C:cytoplasm"/>
    <property type="evidence" value="ECO:0007669"/>
    <property type="project" value="UniProtKB-SubCell"/>
</dbReference>
<dbReference type="InterPro" id="IPR035895">
    <property type="entry name" value="HPr-like_sf"/>
</dbReference>
<organism evidence="7 8">
    <name type="scientific">Halanaerobacter jeridensis</name>
    <dbReference type="NCBI Taxonomy" id="706427"/>
    <lineage>
        <taxon>Bacteria</taxon>
        <taxon>Bacillati</taxon>
        <taxon>Bacillota</taxon>
        <taxon>Clostridia</taxon>
        <taxon>Halanaerobiales</taxon>
        <taxon>Halobacteroidaceae</taxon>
        <taxon>Halanaerobacter</taxon>
    </lineage>
</organism>
<evidence type="ECO:0000256" key="3">
    <source>
        <dbReference type="ARBA" id="ARBA00020422"/>
    </source>
</evidence>
<reference evidence="7" key="1">
    <citation type="submission" date="2021-01" db="EMBL/GenBank/DDBJ databases">
        <title>Genomic Encyclopedia of Type Strains, Phase IV (KMG-IV): sequencing the most valuable type-strain genomes for metagenomic binning, comparative biology and taxonomic classification.</title>
        <authorList>
            <person name="Goeker M."/>
        </authorList>
    </citation>
    <scope>NUCLEOTIDE SEQUENCE</scope>
    <source>
        <strain evidence="7">DSM 23230</strain>
    </source>
</reference>
<evidence type="ECO:0000313" key="8">
    <source>
        <dbReference type="Proteomes" id="UP000774000"/>
    </source>
</evidence>
<dbReference type="PROSITE" id="PS00589">
    <property type="entry name" value="PTS_HPR_SER"/>
    <property type="match status" value="1"/>
</dbReference>
<evidence type="ECO:0000259" key="6">
    <source>
        <dbReference type="PROSITE" id="PS51350"/>
    </source>
</evidence>
<protein>
    <recommendedName>
        <fullName evidence="3">Phosphocarrier protein HPr</fullName>
    </recommendedName>
</protein>
<comment type="caution">
    <text evidence="7">The sequence shown here is derived from an EMBL/GenBank/DDBJ whole genome shotgun (WGS) entry which is preliminary data.</text>
</comment>
<evidence type="ECO:0000256" key="2">
    <source>
        <dbReference type="ARBA" id="ARBA00004496"/>
    </source>
</evidence>
<dbReference type="InterPro" id="IPR050399">
    <property type="entry name" value="HPr"/>
</dbReference>
<feature type="domain" description="HPr" evidence="6">
    <location>
        <begin position="1"/>
        <end position="87"/>
    </location>
</feature>
<dbReference type="InterPro" id="IPR002114">
    <property type="entry name" value="PTS_HPr_Ser_P_site"/>
</dbReference>
<dbReference type="PRINTS" id="PR00107">
    <property type="entry name" value="PHOSPHOCPHPR"/>
</dbReference>
<dbReference type="InterPro" id="IPR001020">
    <property type="entry name" value="PTS_HPr_His_P_site"/>
</dbReference>
<dbReference type="GO" id="GO:0009401">
    <property type="term" value="P:phosphoenolpyruvate-dependent sugar phosphotransferase system"/>
    <property type="evidence" value="ECO:0007669"/>
    <property type="project" value="UniProtKB-KW"/>
</dbReference>
<accession>A0A939BN15</accession>
<dbReference type="EMBL" id="JAFBDQ010000021">
    <property type="protein sequence ID" value="MBM7557960.1"/>
    <property type="molecule type" value="Genomic_DNA"/>
</dbReference>